<proteinExistence type="predicted"/>
<dbReference type="OrthoDB" id="3391752at2"/>
<dbReference type="AlphaFoldDB" id="D9XE41"/>
<accession>D9XE41</accession>
<organism evidence="1 2">
    <name type="scientific">Streptomyces viridochromogenes (strain DSM 40736 / JCM 4977 / BCRC 1201 / Tue 494)</name>
    <dbReference type="NCBI Taxonomy" id="591159"/>
    <lineage>
        <taxon>Bacteria</taxon>
        <taxon>Bacillati</taxon>
        <taxon>Actinomycetota</taxon>
        <taxon>Actinomycetes</taxon>
        <taxon>Kitasatosporales</taxon>
        <taxon>Streptomycetaceae</taxon>
        <taxon>Streptomyces</taxon>
    </lineage>
</organism>
<dbReference type="Pfam" id="PF25673">
    <property type="entry name" value="Terminase_7"/>
    <property type="match status" value="1"/>
</dbReference>
<dbReference type="Proteomes" id="UP000004184">
    <property type="component" value="Unassembled WGS sequence"/>
</dbReference>
<dbReference type="HOGENOM" id="CLU_2119847_0_0_11"/>
<name>D9XE41_STRVT</name>
<keyword evidence="2" id="KW-1185">Reference proteome</keyword>
<evidence type="ECO:0000313" key="1">
    <source>
        <dbReference type="EMBL" id="EFL32598.1"/>
    </source>
</evidence>
<gene>
    <name evidence="1" type="ORF">SSQG_03116</name>
</gene>
<reference evidence="2" key="1">
    <citation type="submission" date="2009-02" db="EMBL/GenBank/DDBJ databases">
        <title>Annotation of Streptomyces viridochromogenes strain DSM 40736.</title>
        <authorList>
            <consortium name="The Broad Institute Genome Sequencing Platform"/>
            <consortium name="Broad Institute Microbial Sequencing Center"/>
            <person name="Fischbach M."/>
            <person name="Godfrey P."/>
            <person name="Ward D."/>
            <person name="Young S."/>
            <person name="Zeng Q."/>
            <person name="Koehrsen M."/>
            <person name="Alvarado L."/>
            <person name="Berlin A.M."/>
            <person name="Bochicchio J."/>
            <person name="Borenstein D."/>
            <person name="Chapman S.B."/>
            <person name="Chen Z."/>
            <person name="Engels R."/>
            <person name="Freedman E."/>
            <person name="Gellesch M."/>
            <person name="Goldberg J."/>
            <person name="Griggs A."/>
            <person name="Gujja S."/>
            <person name="Heilman E.R."/>
            <person name="Heiman D.I."/>
            <person name="Hepburn T.A."/>
            <person name="Howarth C."/>
            <person name="Jen D."/>
            <person name="Larson L."/>
            <person name="Lewis B."/>
            <person name="Mehta T."/>
            <person name="Park D."/>
            <person name="Pearson M."/>
            <person name="Richards J."/>
            <person name="Roberts A."/>
            <person name="Saif S."/>
            <person name="Shea T.D."/>
            <person name="Shenoy N."/>
            <person name="Sisk P."/>
            <person name="Stolte C."/>
            <person name="Sykes S.N."/>
            <person name="Thomson T."/>
            <person name="Walk T."/>
            <person name="White J."/>
            <person name="Yandava C."/>
            <person name="Straight P."/>
            <person name="Clardy J."/>
            <person name="Hung D."/>
            <person name="Kolter R."/>
            <person name="Mekalanos J."/>
            <person name="Walker S."/>
            <person name="Walsh C.T."/>
            <person name="Wieland-Brown L.C."/>
            <person name="Haas B."/>
            <person name="Nusbaum C."/>
            <person name="Birren B."/>
        </authorList>
    </citation>
    <scope>NUCLEOTIDE SEQUENCE [LARGE SCALE GENOMIC DNA]</scope>
    <source>
        <strain evidence="2">DSM 40736 / JCM 4977 / BCRC 1201 / Tue 494</strain>
    </source>
</reference>
<protein>
    <submittedName>
        <fullName evidence="1">Predicted protein</fullName>
    </submittedName>
</protein>
<dbReference type="RefSeq" id="WP_003990710.1">
    <property type="nucleotide sequence ID" value="NZ_GG657757.1"/>
</dbReference>
<dbReference type="EMBL" id="GG657757">
    <property type="protein sequence ID" value="EFL32598.1"/>
    <property type="molecule type" value="Genomic_DNA"/>
</dbReference>
<evidence type="ECO:0000313" key="2">
    <source>
        <dbReference type="Proteomes" id="UP000004184"/>
    </source>
</evidence>
<dbReference type="InterPro" id="IPR057972">
    <property type="entry name" value="Terminase_7"/>
</dbReference>
<sequence length="114" mass="12988">MPKFRNPNSPHSRYKGLVELPSDHGLPVPDMPAVRDWTEAERDQWRQWWESPQAAMWDESFIPTVAVMLTYFGKILDGTATSTHQMEFRHLAGALGLTAEGMKRLGWAFEGDAE</sequence>